<feature type="domain" description="Phage tail tape measure protein" evidence="3">
    <location>
        <begin position="332"/>
        <end position="524"/>
    </location>
</feature>
<protein>
    <submittedName>
        <fullName evidence="4">Phage-related minor tail protein</fullName>
    </submittedName>
</protein>
<name>A0A1V4SRB5_RUMHU</name>
<accession>A0A1V4SRB5</accession>
<dbReference type="InterPro" id="IPR010090">
    <property type="entry name" value="Phage_tape_meas"/>
</dbReference>
<sequence>MADDSMVKIMEALGLDYNPAIQATIKFEKNVTDLQAQLIALKSTAGQTAKDINTSFVAELSKLKTQGLGISVKDIAQSKTILDQYGNTLIEVGKKAEDAKNKQAKLNKELADLIHLRKTQQIDAQNFVDNASPFRTDSSTWNSLQKQEQIKLVQELTKAETEHRKVLDEKLKSENAIKATKAEMGQEVKQSTLASMEAQASAVQQKVSAKGLSEEYKLQATLIRNQLTELQRRLSIEGKLSAEEVAQTVQLKEQLSILRSQTRTSSSDGINNPNIFAQGFQRRTEWFMTGSLFFGVTNGAKDAVKAISDVEMGITEIARVMEDSSFQFNKYRDAILQFGVDYGQTFDNDQDIALRWAQAGYNVSDSLENTKISLLALNTAELDAKAATEDLIGIMAQWQLTSKDLPLILDEINKTADDFTVTSQDLVDGLLRSSGAAKIMGLSIEQTISLLTVMREASGRTGREVGNALNSILSYIQRPIAIKTLEGLGIQVFTDAAKTQFRNVMDIFQDIASRWGTLSADIQDGFVKAADDAGLYNEELASAIGTQQEWNDLQQRDISQAAAGVYRRNYFIGMIERLSGAQEVLNNMTDAAGYSMAENERTMDTLEKKYQSLQAAATQLAVAMGDAGMTGILKGLADSGTEALGLLNSMDPNLRNFVVLWGELAIAIKTTQSALKLFGITLPVVTSLTTGIAGLKAGVIGLTASVKGFFVANWPLLAITGVVAATVAITAAVKRANEEQKQFIETTKKNIESLSDQQSGLKGLSFEYETLKSKEQNLTATADEKLRLLEVQKELVSQYGVSITGINAEGEAYSDSIEMIKLRTKALEDELAVEQKRLETAVRAKDNDDVSKLEGSIKKRDAAYKSLQETQQKIADMQKALETKGKINLGSGIVYDASNPEQAKWLKSSIQSYSQVASEIEQTYIEFNSKISDISKDRQQLLKNDAESIFKQLQQSGTKVSDSTRAFAAEFTKSLALQPKDIQSQRDALKGFIEQLNNSNFDEAIQKYNDFKAKGDTAGIDSASKSILDLVHTFAAGKPELDNFVLTMESMFGNSSTISQAKNELPSFKAGIDALSQSFFDNKGELYKFNNELKNLNQIRDSVNKGNSITAEQITELLVQYPELIGAINKTAEGYTVEFDAIETLRQAKIKQQTETLKAELGITETTSRELGTRLKAYGIEISAIKTLSDARVAAANITSPPENLRGIIPDEAFKSSDNLKQTLYDYGEALDLINSLQDKLSNPSYGVTSKSGSKENKALNNALKALEHRKKISEETISSIQAELKELQRIDAAYAKTADEHNDMSERIYDTEKRLKDKRLQISVDWISEQKELGKMSVAQEIAAWEKVLKTQANNQEAIKQATLNLYKLRTQLAEETAQKEENSIEHWAKLGIYSIQQQIDKYRELYKVKAKDQAEEYKRTENLFGLYKNLLDEQQKSIKNAYDERIKQIEDEAKKKKEAQEEIIRGIEAEEKALDRLEGEHDYANEMADLREQLAYWSVRTSEEARKNVADLNKQIAEKEHDHEVELQKQTLEDKKQTAQDAIDAIEKAANEEKEKWESSYKLIEKAFDEHSADIVARAGVMSKEAYRQWVDNYLTPLQTALNSGNLSSFASGSGVLDNSISTLPSHDWGMSDADYQAFKANGEQWAALQSQGYKEFNSTDMKSLHTANDALRAKYGKDPAKGEYPTFDGGGKALSDGFAALHKGEIVFPPNLSATLEQVMTALRANSSGPMTSPGVSNNTDRRVIFNAPLFNSEKTVFEDNADEQSLAGELARVVVKI</sequence>
<feature type="transmembrane region" description="Helical" evidence="2">
    <location>
        <begin position="714"/>
        <end position="733"/>
    </location>
</feature>
<dbReference type="Proteomes" id="UP000191554">
    <property type="component" value="Unassembled WGS sequence"/>
</dbReference>
<keyword evidence="2" id="KW-0472">Membrane</keyword>
<dbReference type="OrthoDB" id="1802946at2"/>
<feature type="transmembrane region" description="Helical" evidence="2">
    <location>
        <begin position="677"/>
        <end position="702"/>
    </location>
</feature>
<keyword evidence="2" id="KW-1133">Transmembrane helix</keyword>
<evidence type="ECO:0000313" key="4">
    <source>
        <dbReference type="EMBL" id="OPX46394.1"/>
    </source>
</evidence>
<reference evidence="4 5" key="1">
    <citation type="submission" date="2017-03" db="EMBL/GenBank/DDBJ databases">
        <title>Genome sequence of Clostridium hungatei DSM 14427.</title>
        <authorList>
            <person name="Poehlein A."/>
            <person name="Daniel R."/>
        </authorList>
    </citation>
    <scope>NUCLEOTIDE SEQUENCE [LARGE SCALE GENOMIC DNA]</scope>
    <source>
        <strain evidence="4 5">DSM 14427</strain>
    </source>
</reference>
<feature type="coiled-coil region" evidence="1">
    <location>
        <begin position="817"/>
        <end position="880"/>
    </location>
</feature>
<feature type="coiled-coil region" evidence="1">
    <location>
        <begin position="596"/>
        <end position="623"/>
    </location>
</feature>
<feature type="coiled-coil region" evidence="1">
    <location>
        <begin position="1441"/>
        <end position="1558"/>
    </location>
</feature>
<dbReference type="STRING" id="48256.CLHUN_02100"/>
<comment type="caution">
    <text evidence="4">The sequence shown here is derived from an EMBL/GenBank/DDBJ whole genome shotgun (WGS) entry which is preliminary data.</text>
</comment>
<evidence type="ECO:0000256" key="1">
    <source>
        <dbReference type="SAM" id="Coils"/>
    </source>
</evidence>
<dbReference type="RefSeq" id="WP_080062708.1">
    <property type="nucleotide sequence ID" value="NZ_MZGX01000001.1"/>
</dbReference>
<keyword evidence="5" id="KW-1185">Reference proteome</keyword>
<evidence type="ECO:0000259" key="3">
    <source>
        <dbReference type="Pfam" id="PF10145"/>
    </source>
</evidence>
<keyword evidence="1" id="KW-0175">Coiled coil</keyword>
<dbReference type="EMBL" id="MZGX01000001">
    <property type="protein sequence ID" value="OPX46394.1"/>
    <property type="molecule type" value="Genomic_DNA"/>
</dbReference>
<evidence type="ECO:0000313" key="5">
    <source>
        <dbReference type="Proteomes" id="UP000191554"/>
    </source>
</evidence>
<gene>
    <name evidence="4" type="ORF">CLHUN_02100</name>
</gene>
<evidence type="ECO:0000256" key="2">
    <source>
        <dbReference type="SAM" id="Phobius"/>
    </source>
</evidence>
<feature type="coiled-coil region" evidence="1">
    <location>
        <begin position="1257"/>
        <end position="1291"/>
    </location>
</feature>
<proteinExistence type="predicted"/>
<feature type="coiled-coil region" evidence="1">
    <location>
        <begin position="89"/>
        <end position="116"/>
    </location>
</feature>
<dbReference type="NCBIfam" id="TIGR01760">
    <property type="entry name" value="tape_meas_TP901"/>
    <property type="match status" value="1"/>
</dbReference>
<dbReference type="Pfam" id="PF10145">
    <property type="entry name" value="PhageMin_Tail"/>
    <property type="match status" value="1"/>
</dbReference>
<organism evidence="4 5">
    <name type="scientific">Ruminiclostridium hungatei</name>
    <name type="common">Clostridium hungatei</name>
    <dbReference type="NCBI Taxonomy" id="48256"/>
    <lineage>
        <taxon>Bacteria</taxon>
        <taxon>Bacillati</taxon>
        <taxon>Bacillota</taxon>
        <taxon>Clostridia</taxon>
        <taxon>Eubacteriales</taxon>
        <taxon>Oscillospiraceae</taxon>
        <taxon>Ruminiclostridium</taxon>
    </lineage>
</organism>
<keyword evidence="2" id="KW-0812">Transmembrane</keyword>